<proteinExistence type="predicted"/>
<dbReference type="Proteomes" id="UP000265816">
    <property type="component" value="Unassembled WGS sequence"/>
</dbReference>
<gene>
    <name evidence="1" type="ORF">D1970_10815</name>
</gene>
<dbReference type="EMBL" id="QWVT01000017">
    <property type="protein sequence ID" value="RID85049.1"/>
    <property type="molecule type" value="Genomic_DNA"/>
</dbReference>
<organism evidence="1 2">
    <name type="scientific">Mesobacillus zeae</name>
    <dbReference type="NCBI Taxonomy" id="1917180"/>
    <lineage>
        <taxon>Bacteria</taxon>
        <taxon>Bacillati</taxon>
        <taxon>Bacillota</taxon>
        <taxon>Bacilli</taxon>
        <taxon>Bacillales</taxon>
        <taxon>Bacillaceae</taxon>
        <taxon>Mesobacillus</taxon>
    </lineage>
</organism>
<keyword evidence="2" id="KW-1185">Reference proteome</keyword>
<dbReference type="OrthoDB" id="2969743at2"/>
<accession>A0A398B4R1</accession>
<comment type="caution">
    <text evidence="1">The sequence shown here is derived from an EMBL/GenBank/DDBJ whole genome shotgun (WGS) entry which is preliminary data.</text>
</comment>
<dbReference type="AlphaFoldDB" id="A0A398B4R1"/>
<evidence type="ECO:0000313" key="2">
    <source>
        <dbReference type="Proteomes" id="UP000265816"/>
    </source>
</evidence>
<protein>
    <submittedName>
        <fullName evidence="1">XRE family transcriptional regulator</fullName>
    </submittedName>
</protein>
<sequence length="176" mass="20154">MPVGRASKAAKTARREAGVTQLEMTFDEYFGSRESISHQENGRYQVQPELSNYYIEKHNNPWVAMEASAEYIGWGPIKLDGDAADLHRSSVTLKTKEELEEALTAVLEASRKLTVQPHTVEQMDVTVIEKSLMESVDAITALNHYVAVICKEYKIPWVKIWTQHKLKLIQRRLIRK</sequence>
<reference evidence="1 2" key="1">
    <citation type="submission" date="2018-08" db="EMBL/GenBank/DDBJ databases">
        <title>Bacillus jemisoniae sp. nov., Bacillus chryseoplanitiae sp. nov., Bacillus resnikiae sp. nov., and Bacillus frankliniae sp. nov., isolated from Viking spacecraft and associated surfaces.</title>
        <authorList>
            <person name="Seuylemezian A."/>
            <person name="Vaishampayan P."/>
        </authorList>
    </citation>
    <scope>NUCLEOTIDE SEQUENCE [LARGE SCALE GENOMIC DNA]</scope>
    <source>
        <strain evidence="1 2">JJ-247</strain>
    </source>
</reference>
<dbReference type="RefSeq" id="WP_119112884.1">
    <property type="nucleotide sequence ID" value="NZ_CBCSEO010000033.1"/>
</dbReference>
<evidence type="ECO:0000313" key="1">
    <source>
        <dbReference type="EMBL" id="RID85049.1"/>
    </source>
</evidence>
<name>A0A398B4R1_9BACI</name>